<organism evidence="2 3">
    <name type="scientific">Novosphingobium aerophilum</name>
    <dbReference type="NCBI Taxonomy" id="2839843"/>
    <lineage>
        <taxon>Bacteria</taxon>
        <taxon>Pseudomonadati</taxon>
        <taxon>Pseudomonadota</taxon>
        <taxon>Alphaproteobacteria</taxon>
        <taxon>Sphingomonadales</taxon>
        <taxon>Sphingomonadaceae</taxon>
        <taxon>Novosphingobium</taxon>
    </lineage>
</organism>
<dbReference type="EMBL" id="JACLAU010000044">
    <property type="protein sequence ID" value="MBC2653348.1"/>
    <property type="molecule type" value="Genomic_DNA"/>
</dbReference>
<dbReference type="RefSeq" id="WP_185684729.1">
    <property type="nucleotide sequence ID" value="NZ_JACLAV010000048.1"/>
</dbReference>
<accession>A0A7X1FAD1</accession>
<reference evidence="2 3" key="1">
    <citation type="submission" date="2020-08" db="EMBL/GenBank/DDBJ databases">
        <title>The genome sequence of Novosphingobium flavum 4Y4.</title>
        <authorList>
            <person name="Liu Y."/>
        </authorList>
    </citation>
    <scope>NUCLEOTIDE SEQUENCE [LARGE SCALE GENOMIC DNA]</scope>
    <source>
        <strain evidence="2 3">4Y4</strain>
    </source>
</reference>
<name>A0A7X1FAD1_9SPHN</name>
<evidence type="ECO:0000313" key="3">
    <source>
        <dbReference type="Proteomes" id="UP000520156"/>
    </source>
</evidence>
<protein>
    <submittedName>
        <fullName evidence="2">Uncharacterized protein</fullName>
    </submittedName>
</protein>
<gene>
    <name evidence="2" type="ORF">H7F49_16805</name>
</gene>
<sequence>MGASIPLATDQPLSSKTSAKGDMVSLRTTADVIVDGHVVIPRGTRAVGQVSAARAKGAMGMSGQLAIRPLYIRMGDSFVRLGGATGEKGSVTAGAVIGIAILTPGFTGRSAMIPAGTALEAFVERAIDLPAVR</sequence>
<dbReference type="Proteomes" id="UP000520156">
    <property type="component" value="Unassembled WGS sequence"/>
</dbReference>
<feature type="region of interest" description="Disordered" evidence="1">
    <location>
        <begin position="1"/>
        <end position="20"/>
    </location>
</feature>
<dbReference type="AlphaFoldDB" id="A0A7X1FAD1"/>
<keyword evidence="3" id="KW-1185">Reference proteome</keyword>
<evidence type="ECO:0000313" key="2">
    <source>
        <dbReference type="EMBL" id="MBC2653348.1"/>
    </source>
</evidence>
<comment type="caution">
    <text evidence="2">The sequence shown here is derived from an EMBL/GenBank/DDBJ whole genome shotgun (WGS) entry which is preliminary data.</text>
</comment>
<evidence type="ECO:0000256" key="1">
    <source>
        <dbReference type="SAM" id="MobiDB-lite"/>
    </source>
</evidence>
<proteinExistence type="predicted"/>